<feature type="transmembrane region" description="Helical" evidence="3">
    <location>
        <begin position="364"/>
        <end position="383"/>
    </location>
</feature>
<sequence>MSVNMVEFLKHHTLLHGVPEEELEKAAVTMQSASFADGEWLMHEGMEGDDCFFIAEGRVQVISRSLTGRAVMLAELGPGALIGEIALIRNEKRTAGIKAAGDVMTLRLDRAAFERLAEASPYFHESLSFAAELRYVHGLLRKASIWSAIPDSELRGLAEITVRRKVSRGQTVVREGDTAQWFYMVASGRLEAYTTPQRAHAFETGDYFGETALLTDTTQSGTVTAVEDSELLVMGKTEFLAILQHYAPVRRQFAEVLRIRRPDLTAAAEQLLAEEPGNAPAETASDALTAAAESPAGSGQPKPSRWMDTLLAIGGGFVLFTLLAAWLQSPLWSAAALTAGSLVGPVTFVAFVRGSQLLGFRASRLAWVFVSSAAVAVPLAWIVERAWLFGPGGASFAQLDIPAAVALIEEAAKLIICTALLRSSRMRFLMDAVVFGAAAGMGFAAVESLIYGWTYLQQSSTGSMLAVLWVRALLSPLGHGTWTAIAATGVWYGLSAGAGRRTAAAPAIRWLKAAGLLIVAVVLHAVWDYHGLEGAARFASMIAVGAAGLLILYGLIRTGTKEERHAVAALNPTLPGELRELTGEGSGVKQLPLVCAACGTQSPPHARYCARCGQALRARPDA</sequence>
<feature type="transmembrane region" description="Helical" evidence="3">
    <location>
        <begin position="433"/>
        <end position="453"/>
    </location>
</feature>
<evidence type="ECO:0000256" key="3">
    <source>
        <dbReference type="SAM" id="Phobius"/>
    </source>
</evidence>
<feature type="transmembrane region" description="Helical" evidence="3">
    <location>
        <begin position="538"/>
        <end position="556"/>
    </location>
</feature>
<feature type="compositionally biased region" description="Low complexity" evidence="2">
    <location>
        <begin position="275"/>
        <end position="296"/>
    </location>
</feature>
<evidence type="ECO:0000256" key="2">
    <source>
        <dbReference type="SAM" id="MobiDB-lite"/>
    </source>
</evidence>
<dbReference type="Pfam" id="PF13367">
    <property type="entry name" value="PrsW-protease"/>
    <property type="match status" value="1"/>
</dbReference>
<dbReference type="SUPFAM" id="SSF51206">
    <property type="entry name" value="cAMP-binding domain-like"/>
    <property type="match status" value="2"/>
</dbReference>
<feature type="domain" description="Cyclic nucleotide-binding" evidence="4">
    <location>
        <begin position="145"/>
        <end position="260"/>
    </location>
</feature>
<feature type="transmembrane region" description="Helical" evidence="3">
    <location>
        <begin position="507"/>
        <end position="526"/>
    </location>
</feature>
<dbReference type="InterPro" id="IPR000595">
    <property type="entry name" value="cNMP-bd_dom"/>
</dbReference>
<feature type="domain" description="Cyclic nucleotide-binding" evidence="4">
    <location>
        <begin position="14"/>
        <end position="116"/>
    </location>
</feature>
<dbReference type="PANTHER" id="PTHR23011">
    <property type="entry name" value="CYCLIC NUCLEOTIDE-BINDING DOMAIN CONTAINING PROTEIN"/>
    <property type="match status" value="1"/>
</dbReference>
<feature type="transmembrane region" description="Helical" evidence="3">
    <location>
        <begin position="473"/>
        <end position="495"/>
    </location>
</feature>
<dbReference type="PROSITE" id="PS00888">
    <property type="entry name" value="CNMP_BINDING_1"/>
    <property type="match status" value="1"/>
</dbReference>
<dbReference type="RefSeq" id="WP_249861333.1">
    <property type="nucleotide sequence ID" value="NZ_CP027059.1"/>
</dbReference>
<keyword evidence="3" id="KW-0472">Membrane</keyword>
<dbReference type="InterPro" id="IPR026898">
    <property type="entry name" value="PrsW"/>
</dbReference>
<dbReference type="InterPro" id="IPR014710">
    <property type="entry name" value="RmlC-like_jellyroll"/>
</dbReference>
<dbReference type="CDD" id="cd00038">
    <property type="entry name" value="CAP_ED"/>
    <property type="match status" value="2"/>
</dbReference>
<keyword evidence="5" id="KW-0407">Ion channel</keyword>
<dbReference type="Proteomes" id="UP001057134">
    <property type="component" value="Chromosome"/>
</dbReference>
<keyword evidence="5" id="KW-0406">Ion transport</keyword>
<feature type="transmembrane region" description="Helical" evidence="3">
    <location>
        <begin position="333"/>
        <end position="352"/>
    </location>
</feature>
<evidence type="ECO:0000259" key="4">
    <source>
        <dbReference type="PROSITE" id="PS50042"/>
    </source>
</evidence>
<dbReference type="SMART" id="SM00100">
    <property type="entry name" value="cNMP"/>
    <property type="match status" value="2"/>
</dbReference>
<protein>
    <submittedName>
        <fullName evidence="5">Cyclic nucleotide-gated potassium channel</fullName>
    </submittedName>
</protein>
<dbReference type="InterPro" id="IPR018490">
    <property type="entry name" value="cNMP-bd_dom_sf"/>
</dbReference>
<evidence type="ECO:0000256" key="1">
    <source>
        <dbReference type="ARBA" id="ARBA00023159"/>
    </source>
</evidence>
<dbReference type="PROSITE" id="PS50042">
    <property type="entry name" value="CNMP_BINDING_3"/>
    <property type="match status" value="2"/>
</dbReference>
<dbReference type="EMBL" id="CP027059">
    <property type="protein sequence ID" value="UQZ85732.1"/>
    <property type="molecule type" value="Genomic_DNA"/>
</dbReference>
<name>A0ABY4RWB3_9BACL</name>
<dbReference type="PRINTS" id="PR00103">
    <property type="entry name" value="CAMPKINASE"/>
</dbReference>
<feature type="transmembrane region" description="Helical" evidence="3">
    <location>
        <begin position="403"/>
        <end position="421"/>
    </location>
</feature>
<feature type="transmembrane region" description="Helical" evidence="3">
    <location>
        <begin position="309"/>
        <end position="327"/>
    </location>
</feature>
<dbReference type="Gene3D" id="2.60.120.10">
    <property type="entry name" value="Jelly Rolls"/>
    <property type="match status" value="2"/>
</dbReference>
<dbReference type="Pfam" id="PF00027">
    <property type="entry name" value="cNMP_binding"/>
    <property type="match status" value="2"/>
</dbReference>
<dbReference type="InterPro" id="IPR018488">
    <property type="entry name" value="cNMP-bd_CS"/>
</dbReference>
<keyword evidence="3" id="KW-0812">Transmembrane</keyword>
<keyword evidence="1" id="KW-0010">Activator</keyword>
<evidence type="ECO:0000313" key="6">
    <source>
        <dbReference type="Proteomes" id="UP001057134"/>
    </source>
</evidence>
<feature type="region of interest" description="Disordered" evidence="2">
    <location>
        <begin position="275"/>
        <end position="303"/>
    </location>
</feature>
<evidence type="ECO:0000313" key="5">
    <source>
        <dbReference type="EMBL" id="UQZ85732.1"/>
    </source>
</evidence>
<accession>A0ABY4RWB3</accession>
<proteinExistence type="predicted"/>
<reference evidence="5" key="2">
    <citation type="journal article" date="2021" name="J Anim Sci Technol">
        <title>Complete genome sequence of Paenibacillus konkukensis sp. nov. SK3146 as a potential probiotic strain.</title>
        <authorList>
            <person name="Jung H.I."/>
            <person name="Park S."/>
            <person name="Niu K.M."/>
            <person name="Lee S.W."/>
            <person name="Kothari D."/>
            <person name="Yi K.J."/>
            <person name="Kim S.K."/>
        </authorList>
    </citation>
    <scope>NUCLEOTIDE SEQUENCE</scope>
    <source>
        <strain evidence="5">SK3146</strain>
    </source>
</reference>
<reference evidence="5" key="1">
    <citation type="submission" date="2018-02" db="EMBL/GenBank/DDBJ databases">
        <authorList>
            <person name="Kim S.-K."/>
            <person name="Jung H.-I."/>
            <person name="Lee S.-W."/>
        </authorList>
    </citation>
    <scope>NUCLEOTIDE SEQUENCE</scope>
    <source>
        <strain evidence="5">SK3146</strain>
    </source>
</reference>
<dbReference type="PROSITE" id="PS00889">
    <property type="entry name" value="CNMP_BINDING_2"/>
    <property type="match status" value="1"/>
</dbReference>
<keyword evidence="3" id="KW-1133">Transmembrane helix</keyword>
<keyword evidence="6" id="KW-1185">Reference proteome</keyword>
<dbReference type="GO" id="GO:0034220">
    <property type="term" value="P:monoatomic ion transmembrane transport"/>
    <property type="evidence" value="ECO:0007669"/>
    <property type="project" value="UniProtKB-KW"/>
</dbReference>
<gene>
    <name evidence="5" type="ORF">SK3146_05021</name>
</gene>
<organism evidence="5 6">
    <name type="scientific">Paenibacillus konkukensis</name>
    <dbReference type="NCBI Taxonomy" id="2020716"/>
    <lineage>
        <taxon>Bacteria</taxon>
        <taxon>Bacillati</taxon>
        <taxon>Bacillota</taxon>
        <taxon>Bacilli</taxon>
        <taxon>Bacillales</taxon>
        <taxon>Paenibacillaceae</taxon>
        <taxon>Paenibacillus</taxon>
    </lineage>
</organism>
<keyword evidence="5" id="KW-0813">Transport</keyword>
<dbReference type="PANTHER" id="PTHR23011:SF28">
    <property type="entry name" value="CYCLIC NUCLEOTIDE-BINDING DOMAIN CONTAINING PROTEIN"/>
    <property type="match status" value="1"/>
</dbReference>